<dbReference type="NCBIfam" id="TIGR02937">
    <property type="entry name" value="sigma70-ECF"/>
    <property type="match status" value="1"/>
</dbReference>
<dbReference type="PANTHER" id="PTHR43133">
    <property type="entry name" value="RNA POLYMERASE ECF-TYPE SIGMA FACTO"/>
    <property type="match status" value="1"/>
</dbReference>
<dbReference type="Gene3D" id="1.10.10.10">
    <property type="entry name" value="Winged helix-like DNA-binding domain superfamily/Winged helix DNA-binding domain"/>
    <property type="match status" value="1"/>
</dbReference>
<reference evidence="7" key="1">
    <citation type="journal article" date="2023" name="Comput. Struct. Biotechnol. J.">
        <title>Discovery of a novel marine Bacteroidetes with a rich repertoire of carbohydrate-active enzymes.</title>
        <authorList>
            <person name="Chen B."/>
            <person name="Liu G."/>
            <person name="Chen Q."/>
            <person name="Wang H."/>
            <person name="Liu L."/>
            <person name="Tang K."/>
        </authorList>
    </citation>
    <scope>NUCLEOTIDE SEQUENCE</scope>
    <source>
        <strain evidence="7">TK19036</strain>
    </source>
</reference>
<dbReference type="InterPro" id="IPR014284">
    <property type="entry name" value="RNA_pol_sigma-70_dom"/>
</dbReference>
<dbReference type="GO" id="GO:0003677">
    <property type="term" value="F:DNA binding"/>
    <property type="evidence" value="ECO:0007669"/>
    <property type="project" value="InterPro"/>
</dbReference>
<dbReference type="GO" id="GO:0006352">
    <property type="term" value="P:DNA-templated transcription initiation"/>
    <property type="evidence" value="ECO:0007669"/>
    <property type="project" value="InterPro"/>
</dbReference>
<evidence type="ECO:0000256" key="1">
    <source>
        <dbReference type="ARBA" id="ARBA00010641"/>
    </source>
</evidence>
<dbReference type="Pfam" id="PF08281">
    <property type="entry name" value="Sigma70_r4_2"/>
    <property type="match status" value="1"/>
</dbReference>
<protein>
    <submittedName>
        <fullName evidence="7">Sigma-70 family RNA polymerase sigma factor</fullName>
    </submittedName>
</protein>
<dbReference type="AlphaFoldDB" id="A0AA49GQM5"/>
<dbReference type="PANTHER" id="PTHR43133:SF46">
    <property type="entry name" value="RNA POLYMERASE SIGMA-70 FACTOR ECF SUBFAMILY"/>
    <property type="match status" value="1"/>
</dbReference>
<evidence type="ECO:0000256" key="2">
    <source>
        <dbReference type="ARBA" id="ARBA00023015"/>
    </source>
</evidence>
<keyword evidence="3" id="KW-0731">Sigma factor</keyword>
<dbReference type="Pfam" id="PF04542">
    <property type="entry name" value="Sigma70_r2"/>
    <property type="match status" value="1"/>
</dbReference>
<evidence type="ECO:0000259" key="6">
    <source>
        <dbReference type="Pfam" id="PF08281"/>
    </source>
</evidence>
<dbReference type="InterPro" id="IPR013324">
    <property type="entry name" value="RNA_pol_sigma_r3/r4-like"/>
</dbReference>
<evidence type="ECO:0000256" key="4">
    <source>
        <dbReference type="ARBA" id="ARBA00023163"/>
    </source>
</evidence>
<gene>
    <name evidence="7" type="ORF">K4G66_10950</name>
</gene>
<evidence type="ECO:0000256" key="3">
    <source>
        <dbReference type="ARBA" id="ARBA00023082"/>
    </source>
</evidence>
<dbReference type="Gene3D" id="1.10.1740.10">
    <property type="match status" value="1"/>
</dbReference>
<accession>A0AA49GQM5</accession>
<keyword evidence="4" id="KW-0804">Transcription</keyword>
<keyword evidence="2" id="KW-0805">Transcription regulation</keyword>
<evidence type="ECO:0000313" key="7">
    <source>
        <dbReference type="EMBL" id="WKN39215.1"/>
    </source>
</evidence>
<dbReference type="InterPro" id="IPR013249">
    <property type="entry name" value="RNA_pol_sigma70_r4_t2"/>
</dbReference>
<dbReference type="SUPFAM" id="SSF88659">
    <property type="entry name" value="Sigma3 and sigma4 domains of RNA polymerase sigma factors"/>
    <property type="match status" value="1"/>
</dbReference>
<dbReference type="InterPro" id="IPR039425">
    <property type="entry name" value="RNA_pol_sigma-70-like"/>
</dbReference>
<dbReference type="SUPFAM" id="SSF88946">
    <property type="entry name" value="Sigma2 domain of RNA polymerase sigma factors"/>
    <property type="match status" value="1"/>
</dbReference>
<organism evidence="7">
    <name type="scientific">Roseihalotalea indica</name>
    <dbReference type="NCBI Taxonomy" id="2867963"/>
    <lineage>
        <taxon>Bacteria</taxon>
        <taxon>Pseudomonadati</taxon>
        <taxon>Bacteroidota</taxon>
        <taxon>Cytophagia</taxon>
        <taxon>Cytophagales</taxon>
        <taxon>Catalimonadaceae</taxon>
        <taxon>Roseihalotalea</taxon>
    </lineage>
</organism>
<dbReference type="InterPro" id="IPR036388">
    <property type="entry name" value="WH-like_DNA-bd_sf"/>
</dbReference>
<feature type="domain" description="RNA polymerase sigma factor 70 region 4 type 2" evidence="6">
    <location>
        <begin position="124"/>
        <end position="172"/>
    </location>
</feature>
<name>A0AA49GQM5_9BACT</name>
<dbReference type="GO" id="GO:0016987">
    <property type="term" value="F:sigma factor activity"/>
    <property type="evidence" value="ECO:0007669"/>
    <property type="project" value="UniProtKB-KW"/>
</dbReference>
<feature type="domain" description="RNA polymerase sigma-70 region 2" evidence="5">
    <location>
        <begin position="28"/>
        <end position="91"/>
    </location>
</feature>
<dbReference type="EMBL" id="CP120682">
    <property type="protein sequence ID" value="WKN39215.1"/>
    <property type="molecule type" value="Genomic_DNA"/>
</dbReference>
<dbReference type="InterPro" id="IPR013325">
    <property type="entry name" value="RNA_pol_sigma_r2"/>
</dbReference>
<dbReference type="InterPro" id="IPR007627">
    <property type="entry name" value="RNA_pol_sigma70_r2"/>
</dbReference>
<reference evidence="7" key="2">
    <citation type="journal article" date="2024" name="Antonie Van Leeuwenhoek">
        <title>Roseihalotalea indica gen. nov., sp. nov., a halophilic Bacteroidetes from mesopelagic Southwest Indian Ocean with higher carbohydrate metabolic potential.</title>
        <authorList>
            <person name="Chen B."/>
            <person name="Zhang M."/>
            <person name="Lin D."/>
            <person name="Ye J."/>
            <person name="Tang K."/>
        </authorList>
    </citation>
    <scope>NUCLEOTIDE SEQUENCE</scope>
    <source>
        <strain evidence="7">TK19036</strain>
    </source>
</reference>
<sequence length="192" mass="22734">MPDLSKRSEKRLIRQLKNGNERAFECIYDQYWQALFNQAYKRLPQPEIVKELIQDLFTELWQKREALDVRSSLSGYLHVALRYKIFNYIKAEIVREKYLDSLLPSSGSRLVEEHIFFHELAAAYEKEIHHLPPQAQRVYVLRHQQSLSYAQIAETLHISVSTVEKHMIKALKIIRENLKEYAVTVGVVLLYY</sequence>
<proteinExistence type="inferred from homology"/>
<comment type="similarity">
    <text evidence="1">Belongs to the sigma-70 factor family. ECF subfamily.</text>
</comment>
<evidence type="ECO:0000259" key="5">
    <source>
        <dbReference type="Pfam" id="PF04542"/>
    </source>
</evidence>